<dbReference type="Proteomes" id="UP000824469">
    <property type="component" value="Unassembled WGS sequence"/>
</dbReference>
<feature type="non-terminal residue" evidence="1">
    <location>
        <position position="82"/>
    </location>
</feature>
<sequence length="82" mass="10024">MKRKMDINQRKWHKKVRNALWNNWIRMKKAIGTSLYKPIYCKEARIPLSLEFPSLELAKQLEFEDADQRQFKMEELVELEEL</sequence>
<accession>A0AA38F3A9</accession>
<reference evidence="1 2" key="1">
    <citation type="journal article" date="2021" name="Nat. Plants">
        <title>The Taxus genome provides insights into paclitaxel biosynthesis.</title>
        <authorList>
            <person name="Xiong X."/>
            <person name="Gou J."/>
            <person name="Liao Q."/>
            <person name="Li Y."/>
            <person name="Zhou Q."/>
            <person name="Bi G."/>
            <person name="Li C."/>
            <person name="Du R."/>
            <person name="Wang X."/>
            <person name="Sun T."/>
            <person name="Guo L."/>
            <person name="Liang H."/>
            <person name="Lu P."/>
            <person name="Wu Y."/>
            <person name="Zhang Z."/>
            <person name="Ro D.K."/>
            <person name="Shang Y."/>
            <person name="Huang S."/>
            <person name="Yan J."/>
        </authorList>
    </citation>
    <scope>NUCLEOTIDE SEQUENCE [LARGE SCALE GENOMIC DNA]</scope>
    <source>
        <strain evidence="1">Ta-2019</strain>
    </source>
</reference>
<protein>
    <submittedName>
        <fullName evidence="1">Uncharacterized protein</fullName>
    </submittedName>
</protein>
<gene>
    <name evidence="1" type="ORF">KI387_034991</name>
</gene>
<proteinExistence type="predicted"/>
<keyword evidence="2" id="KW-1185">Reference proteome</keyword>
<organism evidence="1 2">
    <name type="scientific">Taxus chinensis</name>
    <name type="common">Chinese yew</name>
    <name type="synonym">Taxus wallichiana var. chinensis</name>
    <dbReference type="NCBI Taxonomy" id="29808"/>
    <lineage>
        <taxon>Eukaryota</taxon>
        <taxon>Viridiplantae</taxon>
        <taxon>Streptophyta</taxon>
        <taxon>Embryophyta</taxon>
        <taxon>Tracheophyta</taxon>
        <taxon>Spermatophyta</taxon>
        <taxon>Pinopsida</taxon>
        <taxon>Pinidae</taxon>
        <taxon>Conifers II</taxon>
        <taxon>Cupressales</taxon>
        <taxon>Taxaceae</taxon>
        <taxon>Taxus</taxon>
    </lineage>
</organism>
<comment type="caution">
    <text evidence="1">The sequence shown here is derived from an EMBL/GenBank/DDBJ whole genome shotgun (WGS) entry which is preliminary data.</text>
</comment>
<name>A0AA38F3A9_TAXCH</name>
<evidence type="ECO:0000313" key="1">
    <source>
        <dbReference type="EMBL" id="KAH9290874.1"/>
    </source>
</evidence>
<evidence type="ECO:0000313" key="2">
    <source>
        <dbReference type="Proteomes" id="UP000824469"/>
    </source>
</evidence>
<dbReference type="EMBL" id="JAHRHJ020003813">
    <property type="protein sequence ID" value="KAH9290874.1"/>
    <property type="molecule type" value="Genomic_DNA"/>
</dbReference>
<dbReference type="AlphaFoldDB" id="A0AA38F3A9"/>